<organism evidence="1 2">
    <name type="scientific">Anaplasma phagocytophilum str. ApNP</name>
    <dbReference type="NCBI Taxonomy" id="1359153"/>
    <lineage>
        <taxon>Bacteria</taxon>
        <taxon>Pseudomonadati</taxon>
        <taxon>Pseudomonadota</taxon>
        <taxon>Alphaproteobacteria</taxon>
        <taxon>Rickettsiales</taxon>
        <taxon>Anaplasmataceae</taxon>
        <taxon>Anaplasma</taxon>
        <taxon>phagocytophilum group</taxon>
    </lineage>
</organism>
<comment type="caution">
    <text evidence="1">The sequence shown here is derived from an EMBL/GenBank/DDBJ whole genome shotgun (WGS) entry which is preliminary data.</text>
</comment>
<gene>
    <name evidence="1" type="ORF">APHNP_1025</name>
</gene>
<proteinExistence type="predicted"/>
<reference evidence="1 2" key="1">
    <citation type="submission" date="2015-01" db="EMBL/GenBank/DDBJ databases">
        <title>Genome Sequencing of Rickettsiales.</title>
        <authorList>
            <person name="Daugherty S.C."/>
            <person name="Su Q."/>
            <person name="Abolude K."/>
            <person name="Beier-Sexton M."/>
            <person name="Carlyon J.A."/>
            <person name="Carter R."/>
            <person name="Day N.P."/>
            <person name="Dumler S.J."/>
            <person name="Dyachenko V."/>
            <person name="Godinez A."/>
            <person name="Kurtti T.J."/>
            <person name="Lichay M."/>
            <person name="Mullins K.E."/>
            <person name="Ott S."/>
            <person name="Pappas-Brown V."/>
            <person name="Paris D.H."/>
            <person name="Patel P."/>
            <person name="Richards A.L."/>
            <person name="Sadzewicz L."/>
            <person name="Sears K."/>
            <person name="Seidman D."/>
            <person name="Sengamalay N."/>
            <person name="Stenos J."/>
            <person name="Tallon L.J."/>
            <person name="Vincent G."/>
            <person name="Fraser C.M."/>
            <person name="Munderloh U."/>
            <person name="Dunning-Hotopp J.C."/>
        </authorList>
    </citation>
    <scope>NUCLEOTIDE SEQUENCE [LARGE SCALE GENOMIC DNA]</scope>
    <source>
        <strain evidence="1 2">ApNP</strain>
    </source>
</reference>
<name>A0A0F3NI13_ANAPH</name>
<dbReference type="PATRIC" id="fig|1359153.3.peg.1055"/>
<dbReference type="AlphaFoldDB" id="A0A0F3NI13"/>
<evidence type="ECO:0000313" key="1">
    <source>
        <dbReference type="EMBL" id="KJV67426.1"/>
    </source>
</evidence>
<dbReference type="EMBL" id="LANW01000001">
    <property type="protein sequence ID" value="KJV67426.1"/>
    <property type="molecule type" value="Genomic_DNA"/>
</dbReference>
<dbReference type="Proteomes" id="UP000033385">
    <property type="component" value="Unassembled WGS sequence"/>
</dbReference>
<evidence type="ECO:0000313" key="2">
    <source>
        <dbReference type="Proteomes" id="UP000033385"/>
    </source>
</evidence>
<accession>A0A0F3NI13</accession>
<protein>
    <submittedName>
        <fullName evidence="1">Uncharacterized protein</fullName>
    </submittedName>
</protein>
<sequence>MVKLSIIPIPKNNYAVLELLHAERCLIASRLYILEILRV</sequence>